<name>A0ABN6MTE7_9BACT</name>
<dbReference type="Gene3D" id="3.30.1330.200">
    <property type="match status" value="1"/>
</dbReference>
<dbReference type="EC" id="3.5.1.44" evidence="3"/>
<protein>
    <recommendedName>
        <fullName evidence="3">Probable chemoreceptor glutamine deamidase CheD</fullName>
        <ecNumber evidence="3">3.5.1.44</ecNumber>
    </recommendedName>
</protein>
<comment type="function">
    <text evidence="3">Probably deamidates glutamine residues to glutamate on methyl-accepting chemotaxis receptors (MCPs), playing an important role in chemotaxis.</text>
</comment>
<dbReference type="InterPro" id="IPR005659">
    <property type="entry name" value="Chemorcpt_Glu_NH3ase_CheD"/>
</dbReference>
<dbReference type="RefSeq" id="WP_404800901.1">
    <property type="nucleotide sequence ID" value="NZ_AP025591.1"/>
</dbReference>
<sequence length="172" mass="18079">MARPPVTAADRASGPALIGAPDSGDRAQIYLHAGQLAVAARPTAVTTILGSCVSVCLYDPVAKVGGVNHFLLPLHVERERSPRFGTVAVPQLVEEVVRAGASRGALVAKVFGGASVIGAFRTSRNLGEENAVLALRLLEEARIPVLDRDVGGTKGRKLIFHVDDGTAWVRQL</sequence>
<evidence type="ECO:0000313" key="4">
    <source>
        <dbReference type="EMBL" id="BDG04253.1"/>
    </source>
</evidence>
<dbReference type="EMBL" id="AP025591">
    <property type="protein sequence ID" value="BDG04253.1"/>
    <property type="molecule type" value="Genomic_DNA"/>
</dbReference>
<keyword evidence="2 3" id="KW-0378">Hydrolase</keyword>
<dbReference type="InterPro" id="IPR038592">
    <property type="entry name" value="CheD-like_sf"/>
</dbReference>
<dbReference type="Pfam" id="PF03975">
    <property type="entry name" value="CheD"/>
    <property type="match status" value="1"/>
</dbReference>
<evidence type="ECO:0000256" key="3">
    <source>
        <dbReference type="HAMAP-Rule" id="MF_01440"/>
    </source>
</evidence>
<evidence type="ECO:0000256" key="2">
    <source>
        <dbReference type="ARBA" id="ARBA00022801"/>
    </source>
</evidence>
<dbReference type="PANTHER" id="PTHR35147">
    <property type="entry name" value="CHEMORECEPTOR GLUTAMINE DEAMIDASE CHED-RELATED"/>
    <property type="match status" value="1"/>
</dbReference>
<organism evidence="4 5">
    <name type="scientific">Anaeromyxobacter oryzae</name>
    <dbReference type="NCBI Taxonomy" id="2918170"/>
    <lineage>
        <taxon>Bacteria</taxon>
        <taxon>Pseudomonadati</taxon>
        <taxon>Myxococcota</taxon>
        <taxon>Myxococcia</taxon>
        <taxon>Myxococcales</taxon>
        <taxon>Cystobacterineae</taxon>
        <taxon>Anaeromyxobacteraceae</taxon>
        <taxon>Anaeromyxobacter</taxon>
    </lineage>
</organism>
<dbReference type="CDD" id="cd16352">
    <property type="entry name" value="CheD"/>
    <property type="match status" value="1"/>
</dbReference>
<proteinExistence type="inferred from homology"/>
<evidence type="ECO:0000313" key="5">
    <source>
        <dbReference type="Proteomes" id="UP001162891"/>
    </source>
</evidence>
<accession>A0ABN6MTE7</accession>
<dbReference type="HAMAP" id="MF_01440">
    <property type="entry name" value="CheD"/>
    <property type="match status" value="1"/>
</dbReference>
<comment type="similarity">
    <text evidence="3">Belongs to the CheD family.</text>
</comment>
<dbReference type="SUPFAM" id="SSF64438">
    <property type="entry name" value="CNF1/YfiH-like putative cysteine hydrolases"/>
    <property type="match status" value="1"/>
</dbReference>
<dbReference type="InterPro" id="IPR011324">
    <property type="entry name" value="Cytotoxic_necrot_fac-like_cat"/>
</dbReference>
<gene>
    <name evidence="3" type="primary">cheD</name>
    <name evidence="4" type="ORF">AMOR_32490</name>
</gene>
<evidence type="ECO:0000256" key="1">
    <source>
        <dbReference type="ARBA" id="ARBA00022500"/>
    </source>
</evidence>
<dbReference type="PANTHER" id="PTHR35147:SF1">
    <property type="entry name" value="CHEMORECEPTOR GLUTAMINE DEAMIDASE CHED-RELATED"/>
    <property type="match status" value="1"/>
</dbReference>
<keyword evidence="5" id="KW-1185">Reference proteome</keyword>
<reference evidence="5" key="1">
    <citation type="journal article" date="2022" name="Int. J. Syst. Evol. Microbiol.">
        <title>Anaeromyxobacter oryzae sp. nov., Anaeromyxobacter diazotrophicus sp. nov. and Anaeromyxobacter paludicola sp. nov., isolated from paddy soils.</title>
        <authorList>
            <person name="Itoh H."/>
            <person name="Xu Z."/>
            <person name="Mise K."/>
            <person name="Masuda Y."/>
            <person name="Ushijima N."/>
            <person name="Hayakawa C."/>
            <person name="Shiratori Y."/>
            <person name="Senoo K."/>
        </authorList>
    </citation>
    <scope>NUCLEOTIDE SEQUENCE [LARGE SCALE GENOMIC DNA]</scope>
    <source>
        <strain evidence="5">Red232</strain>
    </source>
</reference>
<dbReference type="Proteomes" id="UP001162891">
    <property type="component" value="Chromosome"/>
</dbReference>
<comment type="catalytic activity">
    <reaction evidence="3">
        <text>L-glutaminyl-[protein] + H2O = L-glutamyl-[protein] + NH4(+)</text>
        <dbReference type="Rhea" id="RHEA:16441"/>
        <dbReference type="Rhea" id="RHEA-COMP:10207"/>
        <dbReference type="Rhea" id="RHEA-COMP:10208"/>
        <dbReference type="ChEBI" id="CHEBI:15377"/>
        <dbReference type="ChEBI" id="CHEBI:28938"/>
        <dbReference type="ChEBI" id="CHEBI:29973"/>
        <dbReference type="ChEBI" id="CHEBI:30011"/>
        <dbReference type="EC" id="3.5.1.44"/>
    </reaction>
</comment>
<keyword evidence="1 3" id="KW-0145">Chemotaxis</keyword>